<comment type="caution">
    <text evidence="2">The sequence shown here is derived from an EMBL/GenBank/DDBJ whole genome shotgun (WGS) entry which is preliminary data.</text>
</comment>
<feature type="non-terminal residue" evidence="2">
    <location>
        <position position="1"/>
    </location>
</feature>
<sequence length="81" mass="8980">EADDYLALACFWVSGKYKKQGHGKRLLASALSAAKQQDKAGLVTVVGRKKYHFLSDTKWLLRQGFKVVDEAPNGFVLLALN</sequence>
<accession>A0AAW7YWT5</accession>
<keyword evidence="3" id="KW-1185">Reference proteome</keyword>
<feature type="domain" description="N-acetyltransferase" evidence="1">
    <location>
        <begin position="1"/>
        <end position="81"/>
    </location>
</feature>
<dbReference type="SUPFAM" id="SSF55729">
    <property type="entry name" value="Acyl-CoA N-acyltransferases (Nat)"/>
    <property type="match status" value="1"/>
</dbReference>
<evidence type="ECO:0000259" key="1">
    <source>
        <dbReference type="PROSITE" id="PS51186"/>
    </source>
</evidence>
<dbReference type="EMBL" id="JAUOQO010000800">
    <property type="protein sequence ID" value="MDO6575518.1"/>
    <property type="molecule type" value="Genomic_DNA"/>
</dbReference>
<evidence type="ECO:0000313" key="2">
    <source>
        <dbReference type="EMBL" id="MDO6575518.1"/>
    </source>
</evidence>
<proteinExistence type="predicted"/>
<organism evidence="2 3">
    <name type="scientific">Staphylococcus pasteuri_A</name>
    <dbReference type="NCBI Taxonomy" id="3062664"/>
    <lineage>
        <taxon>Bacteria</taxon>
        <taxon>Bacillati</taxon>
        <taxon>Bacillota</taxon>
        <taxon>Bacilli</taxon>
        <taxon>Bacillales</taxon>
        <taxon>Staphylococcaceae</taxon>
        <taxon>Staphylococcus</taxon>
    </lineage>
</organism>
<dbReference type="InterPro" id="IPR000182">
    <property type="entry name" value="GNAT_dom"/>
</dbReference>
<name>A0AAW7YWT5_9STAP</name>
<protein>
    <submittedName>
        <fullName evidence="2">GNAT family N-acetyltransferase</fullName>
    </submittedName>
</protein>
<dbReference type="AlphaFoldDB" id="A0AAW7YWT5"/>
<evidence type="ECO:0000313" key="3">
    <source>
        <dbReference type="Proteomes" id="UP001170310"/>
    </source>
</evidence>
<reference evidence="2" key="1">
    <citation type="submission" date="2023-07" db="EMBL/GenBank/DDBJ databases">
        <title>Genome content predicts the carbon catabolic preferences of heterotrophic bacteria.</title>
        <authorList>
            <person name="Gralka M."/>
        </authorList>
    </citation>
    <scope>NUCLEOTIDE SEQUENCE</scope>
    <source>
        <strain evidence="2">E2R20</strain>
    </source>
</reference>
<dbReference type="PROSITE" id="PS51186">
    <property type="entry name" value="GNAT"/>
    <property type="match status" value="1"/>
</dbReference>
<dbReference type="Gene3D" id="3.40.630.30">
    <property type="match status" value="1"/>
</dbReference>
<gene>
    <name evidence="2" type="ORF">Q4528_15505</name>
</gene>
<dbReference type="Proteomes" id="UP001170310">
    <property type="component" value="Unassembled WGS sequence"/>
</dbReference>
<dbReference type="InterPro" id="IPR016181">
    <property type="entry name" value="Acyl_CoA_acyltransferase"/>
</dbReference>
<feature type="non-terminal residue" evidence="2">
    <location>
        <position position="81"/>
    </location>
</feature>
<dbReference type="GO" id="GO:0016747">
    <property type="term" value="F:acyltransferase activity, transferring groups other than amino-acyl groups"/>
    <property type="evidence" value="ECO:0007669"/>
    <property type="project" value="InterPro"/>
</dbReference>